<dbReference type="InterPro" id="IPR004030">
    <property type="entry name" value="NOS_N"/>
</dbReference>
<gene>
    <name evidence="2" type="ORF">G9U52_36710</name>
</gene>
<keyword evidence="3" id="KW-1185">Reference proteome</keyword>
<sequence length="44" mass="5105">MYTAAPFKGWYMGTEIVARNFAARNAIITPNFIYQDKPNHEKID</sequence>
<feature type="domain" description="Nitric oxide synthase (NOS)" evidence="1">
    <location>
        <begin position="2"/>
        <end position="24"/>
    </location>
</feature>
<protein>
    <submittedName>
        <fullName evidence="2">Nitric oxide synthase oxygenase</fullName>
    </submittedName>
</protein>
<reference evidence="2" key="1">
    <citation type="submission" date="2020-03" db="EMBL/GenBank/DDBJ databases">
        <title>Draft sequencing of Paenibacilllus sp. S3N08.</title>
        <authorList>
            <person name="Kim D.-U."/>
        </authorList>
    </citation>
    <scope>NUCLEOTIDE SEQUENCE</scope>
    <source>
        <strain evidence="2">S3N08</strain>
    </source>
</reference>
<evidence type="ECO:0000313" key="3">
    <source>
        <dbReference type="Proteomes" id="UP001165962"/>
    </source>
</evidence>
<evidence type="ECO:0000259" key="1">
    <source>
        <dbReference type="Pfam" id="PF02898"/>
    </source>
</evidence>
<dbReference type="SUPFAM" id="SSF56512">
    <property type="entry name" value="Nitric oxide (NO) synthase oxygenase domain"/>
    <property type="match status" value="1"/>
</dbReference>
<dbReference type="InterPro" id="IPR036119">
    <property type="entry name" value="NOS_N_sf"/>
</dbReference>
<evidence type="ECO:0000313" key="2">
    <source>
        <dbReference type="EMBL" id="NHN35267.1"/>
    </source>
</evidence>
<dbReference type="Proteomes" id="UP001165962">
    <property type="component" value="Unassembled WGS sequence"/>
</dbReference>
<dbReference type="Gene3D" id="3.90.1230.10">
    <property type="entry name" value="Nitric Oxide Synthase, Chain A, domain 3"/>
    <property type="match status" value="1"/>
</dbReference>
<comment type="caution">
    <text evidence="2">The sequence shown here is derived from an EMBL/GenBank/DDBJ whole genome shotgun (WGS) entry which is preliminary data.</text>
</comment>
<organism evidence="2 3">
    <name type="scientific">Paenibacillus agricola</name>
    <dbReference type="NCBI Taxonomy" id="2716264"/>
    <lineage>
        <taxon>Bacteria</taxon>
        <taxon>Bacillati</taxon>
        <taxon>Bacillota</taxon>
        <taxon>Bacilli</taxon>
        <taxon>Bacillales</taxon>
        <taxon>Paenibacillaceae</taxon>
        <taxon>Paenibacillus</taxon>
    </lineage>
</organism>
<dbReference type="EMBL" id="JAAOIW010000029">
    <property type="protein sequence ID" value="NHN35267.1"/>
    <property type="molecule type" value="Genomic_DNA"/>
</dbReference>
<name>A0ABX0JGI6_9BACL</name>
<dbReference type="InterPro" id="IPR044944">
    <property type="entry name" value="NOS_dom_3"/>
</dbReference>
<proteinExistence type="predicted"/>
<accession>A0ABX0JGI6</accession>
<dbReference type="Pfam" id="PF02898">
    <property type="entry name" value="NO_synthase"/>
    <property type="match status" value="1"/>
</dbReference>